<dbReference type="KEGG" id="vg:11258156"/>
<evidence type="ECO:0000313" key="1">
    <source>
        <dbReference type="EMBL" id="ADP02571.1"/>
    </source>
</evidence>
<dbReference type="EMBL" id="GU070616">
    <property type="protein sequence ID" value="ADP02571.1"/>
    <property type="molecule type" value="Genomic_DNA"/>
</dbReference>
<dbReference type="RefSeq" id="YP_004893982.1">
    <property type="nucleotide sequence ID" value="NC_016071.1"/>
</dbReference>
<proteinExistence type="predicted"/>
<organism evidence="1 2">
    <name type="scientific">Salmonella phage PVPSE1</name>
    <dbReference type="NCBI Taxonomy" id="889338"/>
    <lineage>
        <taxon>Viruses</taxon>
        <taxon>Duplodnaviria</taxon>
        <taxon>Heunggongvirae</taxon>
        <taxon>Uroviricota</taxon>
        <taxon>Caudoviricetes</taxon>
        <taxon>Vequintavirinae</taxon>
        <taxon>Seunavirus</taxon>
        <taxon>Seunavirus PVPSE1</taxon>
    </lineage>
</organism>
<evidence type="ECO:0000313" key="2">
    <source>
        <dbReference type="Proteomes" id="UP000008530"/>
    </source>
</evidence>
<accession>G3BM41</accession>
<gene>
    <name evidence="1" type="primary">175</name>
</gene>
<dbReference type="Proteomes" id="UP000008530">
    <property type="component" value="Segment"/>
</dbReference>
<reference evidence="1 2" key="1">
    <citation type="journal article" date="2011" name="J. Virol.">
        <title>Genomic and proteomic characterization of the broad host range Salmonella phage PVP-SE1 - The creation of a new phage genus.</title>
        <authorList>
            <person name="Santos S.B."/>
            <person name="Kropinski A.M."/>
            <person name="Ceyssens P.J."/>
            <person name="Ackermann H.W."/>
            <person name="Villegas A."/>
            <person name="Lavigne R."/>
            <person name="Krylov V.N."/>
            <person name="Carvalho C.M."/>
            <person name="Ferreira E.C."/>
            <person name="Azeredo J."/>
        </authorList>
    </citation>
    <scope>NUCLEOTIDE SEQUENCE [LARGE SCALE GENOMIC DNA]</scope>
    <source>
        <strain evidence="1">PVP-SE1</strain>
    </source>
</reference>
<name>G3BM41_9CAUD</name>
<keyword evidence="2" id="KW-1185">Reference proteome</keyword>
<sequence length="62" mass="7387">MTYSIYGRMSMDPCSREGEWYCLKSKVPFDKTVEVMQHYRKTWRYVQRRLECLDGGKGASLN</sequence>
<dbReference type="OrthoDB" id="27796at10239"/>
<protein>
    <submittedName>
        <fullName evidence="1">Uncharacterized protein 175</fullName>
    </submittedName>
</protein>
<dbReference type="GeneID" id="11258156"/>